<evidence type="ECO:0000313" key="14">
    <source>
        <dbReference type="EMBL" id="KXZ58364.1"/>
    </source>
</evidence>
<dbReference type="GO" id="GO:0061710">
    <property type="term" value="F:L-threonylcarbamoyladenylate synthase"/>
    <property type="evidence" value="ECO:0007669"/>
    <property type="project" value="UniProtKB-EC"/>
</dbReference>
<evidence type="ECO:0000256" key="3">
    <source>
        <dbReference type="ARBA" id="ARBA00012584"/>
    </source>
</evidence>
<evidence type="ECO:0000256" key="9">
    <source>
        <dbReference type="ARBA" id="ARBA00022840"/>
    </source>
</evidence>
<dbReference type="EMBL" id="LQQC01000010">
    <property type="protein sequence ID" value="KXZ58364.1"/>
    <property type="molecule type" value="Genomic_DNA"/>
</dbReference>
<keyword evidence="15" id="KW-1185">Reference proteome</keyword>
<sequence>MSRHYDLRSSEVHDLVIAEAARVIEDGKLIVLPTDTVYGVAADAFSPEAVERLLEAKGRDRTMPPPVLIARPETLMGIAEGVDAATMALTAEFWPGALTIICRAQPMLDWDLGDTHGTVAVRMPDHEPALEVLRRTGPLAVSSANAHGQPAALTVEDAEQMLGETIEVYLDSGPAAGKGASTIIDMTAQPPRVVRSGPISYAALAEHVPNLLDVGQEPEDPEVPAEGAAADEAPASGEADRDG</sequence>
<dbReference type="GO" id="GO:0006450">
    <property type="term" value="P:regulation of translational fidelity"/>
    <property type="evidence" value="ECO:0007669"/>
    <property type="project" value="TreeGrafter"/>
</dbReference>
<comment type="caution">
    <text evidence="14">The sequence shown here is derived from an EMBL/GenBank/DDBJ whole genome shotgun (WGS) entry which is preliminary data.</text>
</comment>
<keyword evidence="6" id="KW-0819">tRNA processing</keyword>
<keyword evidence="9" id="KW-0067">ATP-binding</keyword>
<organism evidence="14 15">
    <name type="scientific">Brevibacterium ravenspurgense</name>
    <dbReference type="NCBI Taxonomy" id="479117"/>
    <lineage>
        <taxon>Bacteria</taxon>
        <taxon>Bacillati</taxon>
        <taxon>Actinomycetota</taxon>
        <taxon>Actinomycetes</taxon>
        <taxon>Micrococcales</taxon>
        <taxon>Brevibacteriaceae</taxon>
        <taxon>Brevibacterium</taxon>
    </lineage>
</organism>
<dbReference type="GO" id="GO:0005524">
    <property type="term" value="F:ATP binding"/>
    <property type="evidence" value="ECO:0007669"/>
    <property type="project" value="UniProtKB-KW"/>
</dbReference>
<evidence type="ECO:0000256" key="11">
    <source>
        <dbReference type="ARBA" id="ARBA00048366"/>
    </source>
</evidence>
<dbReference type="GO" id="GO:0000049">
    <property type="term" value="F:tRNA binding"/>
    <property type="evidence" value="ECO:0007669"/>
    <property type="project" value="TreeGrafter"/>
</dbReference>
<evidence type="ECO:0000256" key="12">
    <source>
        <dbReference type="SAM" id="MobiDB-lite"/>
    </source>
</evidence>
<evidence type="ECO:0000256" key="5">
    <source>
        <dbReference type="ARBA" id="ARBA00022679"/>
    </source>
</evidence>
<dbReference type="Pfam" id="PF01300">
    <property type="entry name" value="Sua5_yciO_yrdC"/>
    <property type="match status" value="1"/>
</dbReference>
<dbReference type="GO" id="GO:0005737">
    <property type="term" value="C:cytoplasm"/>
    <property type="evidence" value="ECO:0007669"/>
    <property type="project" value="UniProtKB-SubCell"/>
</dbReference>
<protein>
    <recommendedName>
        <fullName evidence="10">L-threonylcarbamoyladenylate synthase</fullName>
        <ecNumber evidence="3">2.7.7.87</ecNumber>
    </recommendedName>
    <alternativeName>
        <fullName evidence="10">L-threonylcarbamoyladenylate synthase</fullName>
    </alternativeName>
</protein>
<evidence type="ECO:0000256" key="1">
    <source>
        <dbReference type="ARBA" id="ARBA00004496"/>
    </source>
</evidence>
<dbReference type="AlphaFoldDB" id="A0A150H8M1"/>
<accession>A0A150H8M1</accession>
<comment type="catalytic activity">
    <reaction evidence="11">
        <text>L-threonine + hydrogencarbonate + ATP = L-threonylcarbamoyladenylate + diphosphate + H2O</text>
        <dbReference type="Rhea" id="RHEA:36407"/>
        <dbReference type="ChEBI" id="CHEBI:15377"/>
        <dbReference type="ChEBI" id="CHEBI:17544"/>
        <dbReference type="ChEBI" id="CHEBI:30616"/>
        <dbReference type="ChEBI" id="CHEBI:33019"/>
        <dbReference type="ChEBI" id="CHEBI:57926"/>
        <dbReference type="ChEBI" id="CHEBI:73682"/>
        <dbReference type="EC" id="2.7.7.87"/>
    </reaction>
</comment>
<evidence type="ECO:0000256" key="8">
    <source>
        <dbReference type="ARBA" id="ARBA00022741"/>
    </source>
</evidence>
<comment type="similarity">
    <text evidence="2">Belongs to the SUA5 family.</text>
</comment>
<evidence type="ECO:0000259" key="13">
    <source>
        <dbReference type="PROSITE" id="PS51163"/>
    </source>
</evidence>
<dbReference type="PANTHER" id="PTHR17490:SF16">
    <property type="entry name" value="THREONYLCARBAMOYL-AMP SYNTHASE"/>
    <property type="match status" value="1"/>
</dbReference>
<dbReference type="EC" id="2.7.7.87" evidence="3"/>
<reference evidence="14 15" key="1">
    <citation type="submission" date="2016-01" db="EMBL/GenBank/DDBJ databases">
        <title>Use of Whole Genome Sequencing to ascertain that Brevibacterium massiliense (Roux, Raoult 2009) is a later heterotypic synonym of Brevibacterium ravenspurgense (Mages 2008).</title>
        <authorList>
            <person name="Bernier A.-M."/>
            <person name="Burdz T."/>
            <person name="Huynh C."/>
            <person name="Pachecho A.L."/>
            <person name="Wiebe D."/>
            <person name="Bonner C."/>
            <person name="Bernard K."/>
        </authorList>
    </citation>
    <scope>NUCLEOTIDE SEQUENCE [LARGE SCALE GENOMIC DNA]</scope>
    <source>
        <strain evidence="14 15">CCUG56047</strain>
    </source>
</reference>
<dbReference type="GO" id="GO:0003725">
    <property type="term" value="F:double-stranded RNA binding"/>
    <property type="evidence" value="ECO:0007669"/>
    <property type="project" value="InterPro"/>
</dbReference>
<comment type="subcellular location">
    <subcellularLocation>
        <location evidence="1">Cytoplasm</location>
    </subcellularLocation>
</comment>
<keyword evidence="8" id="KW-0547">Nucleotide-binding</keyword>
<evidence type="ECO:0000256" key="4">
    <source>
        <dbReference type="ARBA" id="ARBA00022490"/>
    </source>
</evidence>
<dbReference type="PROSITE" id="PS51163">
    <property type="entry name" value="YRDC"/>
    <property type="match status" value="1"/>
</dbReference>
<feature type="domain" description="YrdC-like" evidence="13">
    <location>
        <begin position="14"/>
        <end position="199"/>
    </location>
</feature>
<dbReference type="PANTHER" id="PTHR17490">
    <property type="entry name" value="SUA5"/>
    <property type="match status" value="1"/>
</dbReference>
<dbReference type="SUPFAM" id="SSF55821">
    <property type="entry name" value="YrdC/RibB"/>
    <property type="match status" value="1"/>
</dbReference>
<keyword evidence="7 14" id="KW-0548">Nucleotidyltransferase</keyword>
<evidence type="ECO:0000256" key="6">
    <source>
        <dbReference type="ARBA" id="ARBA00022694"/>
    </source>
</evidence>
<evidence type="ECO:0000313" key="15">
    <source>
        <dbReference type="Proteomes" id="UP000243589"/>
    </source>
</evidence>
<evidence type="ECO:0000256" key="7">
    <source>
        <dbReference type="ARBA" id="ARBA00022695"/>
    </source>
</evidence>
<feature type="region of interest" description="Disordered" evidence="12">
    <location>
        <begin position="214"/>
        <end position="243"/>
    </location>
</feature>
<name>A0A150H8M1_9MICO</name>
<dbReference type="InterPro" id="IPR006070">
    <property type="entry name" value="Sua5-like_dom"/>
</dbReference>
<dbReference type="InterPro" id="IPR050156">
    <property type="entry name" value="TC-AMP_synthase_SUA5"/>
</dbReference>
<feature type="compositionally biased region" description="Low complexity" evidence="12">
    <location>
        <begin position="224"/>
        <end position="237"/>
    </location>
</feature>
<dbReference type="InterPro" id="IPR017945">
    <property type="entry name" value="DHBP_synth_RibB-like_a/b_dom"/>
</dbReference>
<evidence type="ECO:0000256" key="2">
    <source>
        <dbReference type="ARBA" id="ARBA00007663"/>
    </source>
</evidence>
<evidence type="ECO:0000256" key="10">
    <source>
        <dbReference type="ARBA" id="ARBA00029774"/>
    </source>
</evidence>
<proteinExistence type="inferred from homology"/>
<dbReference type="GO" id="GO:0008033">
    <property type="term" value="P:tRNA processing"/>
    <property type="evidence" value="ECO:0007669"/>
    <property type="project" value="UniProtKB-KW"/>
</dbReference>
<dbReference type="Gene3D" id="3.90.870.10">
    <property type="entry name" value="DHBP synthase"/>
    <property type="match status" value="1"/>
</dbReference>
<dbReference type="RefSeq" id="WP_062021726.1">
    <property type="nucleotide sequence ID" value="NZ_LQQC01000010.1"/>
</dbReference>
<dbReference type="PATRIC" id="fig|479117.4.peg.1400"/>
<keyword evidence="4" id="KW-0963">Cytoplasm</keyword>
<dbReference type="NCBIfam" id="TIGR00057">
    <property type="entry name" value="L-threonylcarbamoyladenylate synthase"/>
    <property type="match status" value="1"/>
</dbReference>
<keyword evidence="5 14" id="KW-0808">Transferase</keyword>
<gene>
    <name evidence="14" type="primary">ywlC</name>
    <name evidence="14" type="ORF">Bravens_01411</name>
</gene>
<dbReference type="Proteomes" id="UP000243589">
    <property type="component" value="Unassembled WGS sequence"/>
</dbReference>